<proteinExistence type="predicted"/>
<dbReference type="Proteomes" id="UP000321567">
    <property type="component" value="Unassembled WGS sequence"/>
</dbReference>
<evidence type="ECO:0000313" key="3">
    <source>
        <dbReference type="Proteomes" id="UP000321567"/>
    </source>
</evidence>
<feature type="transmembrane region" description="Helical" evidence="1">
    <location>
        <begin position="90"/>
        <end position="112"/>
    </location>
</feature>
<name>A0A512HBU5_9PROT</name>
<evidence type="ECO:0000256" key="1">
    <source>
        <dbReference type="SAM" id="Phobius"/>
    </source>
</evidence>
<gene>
    <name evidence="2" type="ORF">ROR02_30580</name>
</gene>
<keyword evidence="1" id="KW-0472">Membrane</keyword>
<evidence type="ECO:0000313" key="2">
    <source>
        <dbReference type="EMBL" id="GEO82927.1"/>
    </source>
</evidence>
<feature type="transmembrane region" description="Helical" evidence="1">
    <location>
        <begin position="61"/>
        <end position="78"/>
    </location>
</feature>
<sequence>MRLNPRGFEVLGATRGDAARSFWAAFVLLPLFVLYTGLEALERGPGLNLGLFGAVKIEHYVLGWVLYPVIMDFVSRLLDRRDAYYRWLTAYNWVQVPIMAAFLPLVLLAALGLAPADALTLLNGIVFLAMSIVLGFVARHGLFLPLSSTIGVVVLDLVVGEAVHGILAPLIDAMPSAVPGGA</sequence>
<feature type="transmembrane region" description="Helical" evidence="1">
    <location>
        <begin position="118"/>
        <end position="138"/>
    </location>
</feature>
<keyword evidence="3" id="KW-1185">Reference proteome</keyword>
<dbReference type="AlphaFoldDB" id="A0A512HBU5"/>
<feature type="transmembrane region" description="Helical" evidence="1">
    <location>
        <begin position="21"/>
        <end position="41"/>
    </location>
</feature>
<accession>A0A512HBU5</accession>
<organism evidence="2 3">
    <name type="scientific">Pararhodospirillum oryzae</name>
    <dbReference type="NCBI Taxonomy" id="478448"/>
    <lineage>
        <taxon>Bacteria</taxon>
        <taxon>Pseudomonadati</taxon>
        <taxon>Pseudomonadota</taxon>
        <taxon>Alphaproteobacteria</taxon>
        <taxon>Rhodospirillales</taxon>
        <taxon>Rhodospirillaceae</taxon>
        <taxon>Pararhodospirillum</taxon>
    </lineage>
</organism>
<keyword evidence="1" id="KW-0812">Transmembrane</keyword>
<feature type="transmembrane region" description="Helical" evidence="1">
    <location>
        <begin position="150"/>
        <end position="171"/>
    </location>
</feature>
<comment type="caution">
    <text evidence="2">The sequence shown here is derived from an EMBL/GenBank/DDBJ whole genome shotgun (WGS) entry which is preliminary data.</text>
</comment>
<dbReference type="EMBL" id="BJZO01000131">
    <property type="protein sequence ID" value="GEO82927.1"/>
    <property type="molecule type" value="Genomic_DNA"/>
</dbReference>
<keyword evidence="1" id="KW-1133">Transmembrane helix</keyword>
<protein>
    <submittedName>
        <fullName evidence="2">Uncharacterized protein</fullName>
    </submittedName>
</protein>
<reference evidence="2 3" key="1">
    <citation type="submission" date="2019-07" db="EMBL/GenBank/DDBJ databases">
        <title>Whole genome shotgun sequence of Rhodospirillum oryzae NBRC 107573.</title>
        <authorList>
            <person name="Hosoyama A."/>
            <person name="Uohara A."/>
            <person name="Ohji S."/>
            <person name="Ichikawa N."/>
        </authorList>
    </citation>
    <scope>NUCLEOTIDE SEQUENCE [LARGE SCALE GENOMIC DNA]</scope>
    <source>
        <strain evidence="2 3">NBRC 107573</strain>
    </source>
</reference>